<evidence type="ECO:0000256" key="2">
    <source>
        <dbReference type="ARBA" id="ARBA00022692"/>
    </source>
</evidence>
<dbReference type="EMBL" id="CM000880">
    <property type="protein sequence ID" value="KQK22570.1"/>
    <property type="molecule type" value="Genomic_DNA"/>
</dbReference>
<dbReference type="InterPro" id="IPR002401">
    <property type="entry name" value="Cyt_P450_E_grp-I"/>
</dbReference>
<dbReference type="GO" id="GO:0016709">
    <property type="term" value="F:oxidoreductase activity, acting on paired donors, with incorporation or reduction of molecular oxygen, NAD(P)H as one donor, and incorporation of one atom of oxygen"/>
    <property type="evidence" value="ECO:0007669"/>
    <property type="project" value="UniProtKB-ARBA"/>
</dbReference>
<dbReference type="SUPFAM" id="SSF48264">
    <property type="entry name" value="Cytochrome P450"/>
    <property type="match status" value="1"/>
</dbReference>
<dbReference type="Gene3D" id="1.10.630.10">
    <property type="entry name" value="Cytochrome P450"/>
    <property type="match status" value="1"/>
</dbReference>
<evidence type="ECO:0000256" key="4">
    <source>
        <dbReference type="ARBA" id="ARBA00022821"/>
    </source>
</evidence>
<gene>
    <name evidence="11" type="primary">LOC100840465</name>
    <name evidence="10" type="ORF">BRADI_1g68090v3</name>
</gene>
<dbReference type="CDD" id="cd11073">
    <property type="entry name" value="CYP76-like"/>
    <property type="match status" value="1"/>
</dbReference>
<dbReference type="InterPro" id="IPR001128">
    <property type="entry name" value="Cyt_P450"/>
</dbReference>
<evidence type="ECO:0000313" key="10">
    <source>
        <dbReference type="EMBL" id="KQK22570.1"/>
    </source>
</evidence>
<evidence type="ECO:0008006" key="13">
    <source>
        <dbReference type="Google" id="ProtNLM"/>
    </source>
</evidence>
<dbReference type="PRINTS" id="PR00385">
    <property type="entry name" value="P450"/>
</dbReference>
<dbReference type="FunFam" id="1.10.630.10:FF:000007">
    <property type="entry name" value="Cytochrome P450 76C4"/>
    <property type="match status" value="1"/>
</dbReference>
<keyword evidence="8 9" id="KW-0349">Heme</keyword>
<dbReference type="GO" id="GO:0020037">
    <property type="term" value="F:heme binding"/>
    <property type="evidence" value="ECO:0007669"/>
    <property type="project" value="InterPro"/>
</dbReference>
<comment type="cofactor">
    <cofactor evidence="8">
        <name>heme</name>
        <dbReference type="ChEBI" id="CHEBI:30413"/>
    </cofactor>
</comment>
<keyword evidence="5" id="KW-0472">Membrane</keyword>
<reference evidence="10 11" key="1">
    <citation type="journal article" date="2010" name="Nature">
        <title>Genome sequencing and analysis of the model grass Brachypodium distachyon.</title>
        <authorList>
            <consortium name="International Brachypodium Initiative"/>
        </authorList>
    </citation>
    <scope>NUCLEOTIDE SEQUENCE [LARGE SCALE GENOMIC DNA]</scope>
    <source>
        <strain evidence="10">Bd21</strain>
        <strain evidence="11">cv. Bd21</strain>
    </source>
</reference>
<dbReference type="PROSITE" id="PS00086">
    <property type="entry name" value="CYTOCHROME_P450"/>
    <property type="match status" value="1"/>
</dbReference>
<dbReference type="Pfam" id="PF00067">
    <property type="entry name" value="p450"/>
    <property type="match status" value="1"/>
</dbReference>
<dbReference type="ExpressionAtlas" id="A0A0Q3SC62">
    <property type="expression patterns" value="baseline and differential"/>
</dbReference>
<dbReference type="KEGG" id="bdi:100840465"/>
<dbReference type="InterPro" id="IPR036396">
    <property type="entry name" value="Cyt_P450_sf"/>
</dbReference>
<keyword evidence="12" id="KW-1185">Reference proteome</keyword>
<proteinExistence type="inferred from homology"/>
<dbReference type="GeneID" id="100840465"/>
<protein>
    <recommendedName>
        <fullName evidence="13">Cytochrome P450</fullName>
    </recommendedName>
</protein>
<dbReference type="PANTHER" id="PTHR47950:SF46">
    <property type="entry name" value="OS03G0248200 PROTEIN"/>
    <property type="match status" value="1"/>
</dbReference>
<evidence type="ECO:0000256" key="8">
    <source>
        <dbReference type="PIRSR" id="PIRSR602401-1"/>
    </source>
</evidence>
<dbReference type="OrthoDB" id="2789670at2759"/>
<evidence type="ECO:0000256" key="3">
    <source>
        <dbReference type="ARBA" id="ARBA00022723"/>
    </source>
</evidence>
<comment type="similarity">
    <text evidence="1 9">Belongs to the cytochrome P450 family.</text>
</comment>
<dbReference type="Proteomes" id="UP000008810">
    <property type="component" value="Chromosome 1"/>
</dbReference>
<organism evidence="10">
    <name type="scientific">Brachypodium distachyon</name>
    <name type="common">Purple false brome</name>
    <name type="synonym">Trachynia distachya</name>
    <dbReference type="NCBI Taxonomy" id="15368"/>
    <lineage>
        <taxon>Eukaryota</taxon>
        <taxon>Viridiplantae</taxon>
        <taxon>Streptophyta</taxon>
        <taxon>Embryophyta</taxon>
        <taxon>Tracheophyta</taxon>
        <taxon>Spermatophyta</taxon>
        <taxon>Magnoliopsida</taxon>
        <taxon>Liliopsida</taxon>
        <taxon>Poales</taxon>
        <taxon>Poaceae</taxon>
        <taxon>BOP clade</taxon>
        <taxon>Pooideae</taxon>
        <taxon>Stipodae</taxon>
        <taxon>Brachypodieae</taxon>
        <taxon>Brachypodium</taxon>
    </lineage>
</organism>
<evidence type="ECO:0000256" key="6">
    <source>
        <dbReference type="ARBA" id="ARBA00023002"/>
    </source>
</evidence>
<dbReference type="InterPro" id="IPR017972">
    <property type="entry name" value="Cyt_P450_CS"/>
</dbReference>
<evidence type="ECO:0000256" key="5">
    <source>
        <dbReference type="ARBA" id="ARBA00022989"/>
    </source>
</evidence>
<keyword evidence="7 8" id="KW-0408">Iron</keyword>
<dbReference type="Gramene" id="KQK22570">
    <property type="protein sequence ID" value="KQK22570"/>
    <property type="gene ID" value="BRADI_1g68090v3"/>
</dbReference>
<keyword evidence="2" id="KW-0812">Transmembrane</keyword>
<evidence type="ECO:0000256" key="9">
    <source>
        <dbReference type="RuleBase" id="RU000461"/>
    </source>
</evidence>
<evidence type="ECO:0000313" key="11">
    <source>
        <dbReference type="EnsemblPlants" id="KQK22570"/>
    </source>
</evidence>
<reference evidence="11" key="3">
    <citation type="submission" date="2018-08" db="UniProtKB">
        <authorList>
            <consortium name="EnsemblPlants"/>
        </authorList>
    </citation>
    <scope>IDENTIFICATION</scope>
    <source>
        <strain evidence="11">cv. Bd21</strain>
    </source>
</reference>
<dbReference type="PANTHER" id="PTHR47950">
    <property type="entry name" value="CYTOCHROME P450, FAMILY 76, SUBFAMILY C, POLYPEPTIDE 5-RELATED"/>
    <property type="match status" value="1"/>
</dbReference>
<accession>A0A0Q3SC62</accession>
<dbReference type="GO" id="GO:0051502">
    <property type="term" value="P:diterpene phytoalexin biosynthetic process"/>
    <property type="evidence" value="ECO:0007669"/>
    <property type="project" value="UniProtKB-ARBA"/>
</dbReference>
<dbReference type="EnsemblPlants" id="KQK22570">
    <property type="protein sequence ID" value="KQK22570"/>
    <property type="gene ID" value="BRADI_1g68090v3"/>
</dbReference>
<dbReference type="PRINTS" id="PR00463">
    <property type="entry name" value="EP450I"/>
</dbReference>
<sequence>MEFSLLYTTYVILIVSSLYLLRRHFAAAACRNLPPGPRPWPLIGNLLDLGAQPHRSLARLAGRHGPLMTLRLGAVTTVVASSAEAARDFLQRHDAAFSARSVPDAARACAHDSFSMGWLPPSSLRWRALRKVCSAELFSPARLDGAHQRALRRDKVRQLVSHVTRQEGARVVDVGRVAFTTVLNLLSCAVFSADLADLDGSGSSEQFRDVITEFTSAVGVPNLSDFFPAVAPLDPQRLRKRLARVFRRLHAVFDAQIDRRVRERDAGEPPKNDFLDVLLAYRSPDDGRGFDRQTLRSLLTDLFSAGTDTSAGTVEWAMAELLKNPSSMAKARQELSQVIGSRSELEESDIAQLKYLQAIVKEVFRLHPPAPFLLPRQAAATTELRGYTVPKGTRVLVNVWAIGRDRELWSEPEEFMPERFMEKEVDFRGRDFELLPFGSGRRICPGMPLATRMVHLMVASLLWRFEWRLPREVEANGVDMGEKFGMILGLATPLQALAQPI</sequence>
<dbReference type="RefSeq" id="XP_003558352.1">
    <property type="nucleotide sequence ID" value="XM_003558304.4"/>
</dbReference>
<dbReference type="AlphaFoldDB" id="A0A0Q3SC62"/>
<keyword evidence="4" id="KW-0611">Plant defense</keyword>
<reference evidence="10" key="2">
    <citation type="submission" date="2017-06" db="EMBL/GenBank/DDBJ databases">
        <title>WGS assembly of Brachypodium distachyon.</title>
        <authorList>
            <consortium name="The International Brachypodium Initiative"/>
            <person name="Lucas S."/>
            <person name="Harmon-Smith M."/>
            <person name="Lail K."/>
            <person name="Tice H."/>
            <person name="Grimwood J."/>
            <person name="Bruce D."/>
            <person name="Barry K."/>
            <person name="Shu S."/>
            <person name="Lindquist E."/>
            <person name="Wang M."/>
            <person name="Pitluck S."/>
            <person name="Vogel J.P."/>
            <person name="Garvin D.F."/>
            <person name="Mockler T.C."/>
            <person name="Schmutz J."/>
            <person name="Rokhsar D."/>
            <person name="Bevan M.W."/>
        </authorList>
    </citation>
    <scope>NUCLEOTIDE SEQUENCE</scope>
    <source>
        <strain evidence="10">Bd21</strain>
    </source>
</reference>
<keyword evidence="6 9" id="KW-0560">Oxidoreductase</keyword>
<dbReference type="GO" id="GO:0006952">
    <property type="term" value="P:defense response"/>
    <property type="evidence" value="ECO:0007669"/>
    <property type="project" value="UniProtKB-KW"/>
</dbReference>
<dbReference type="GO" id="GO:0005506">
    <property type="term" value="F:iron ion binding"/>
    <property type="evidence" value="ECO:0007669"/>
    <property type="project" value="InterPro"/>
</dbReference>
<keyword evidence="3 8" id="KW-0479">Metal-binding</keyword>
<evidence type="ECO:0000256" key="7">
    <source>
        <dbReference type="ARBA" id="ARBA00023004"/>
    </source>
</evidence>
<evidence type="ECO:0000313" key="12">
    <source>
        <dbReference type="Proteomes" id="UP000008810"/>
    </source>
</evidence>
<feature type="binding site" description="axial binding residue" evidence="8">
    <location>
        <position position="444"/>
    </location>
    <ligand>
        <name>heme</name>
        <dbReference type="ChEBI" id="CHEBI:30413"/>
    </ligand>
    <ligandPart>
        <name>Fe</name>
        <dbReference type="ChEBI" id="CHEBI:18248"/>
    </ligandPart>
</feature>
<evidence type="ECO:0000256" key="1">
    <source>
        <dbReference type="ARBA" id="ARBA00010617"/>
    </source>
</evidence>
<name>A0A0Q3SC62_BRADI</name>
<keyword evidence="5" id="KW-1133">Transmembrane helix</keyword>
<keyword evidence="9" id="KW-0503">Monooxygenase</keyword>